<evidence type="ECO:0000256" key="1">
    <source>
        <dbReference type="SAM" id="Phobius"/>
    </source>
</evidence>
<keyword evidence="3" id="KW-1185">Reference proteome</keyword>
<reference evidence="2" key="1">
    <citation type="journal article" date="2022" name="IScience">
        <title>Evolution of zygomycete secretomes and the origins of terrestrial fungal ecologies.</title>
        <authorList>
            <person name="Chang Y."/>
            <person name="Wang Y."/>
            <person name="Mondo S."/>
            <person name="Ahrendt S."/>
            <person name="Andreopoulos W."/>
            <person name="Barry K."/>
            <person name="Beard J."/>
            <person name="Benny G.L."/>
            <person name="Blankenship S."/>
            <person name="Bonito G."/>
            <person name="Cuomo C."/>
            <person name="Desiro A."/>
            <person name="Gervers K.A."/>
            <person name="Hundley H."/>
            <person name="Kuo A."/>
            <person name="LaButti K."/>
            <person name="Lang B.F."/>
            <person name="Lipzen A."/>
            <person name="O'Donnell K."/>
            <person name="Pangilinan J."/>
            <person name="Reynolds N."/>
            <person name="Sandor L."/>
            <person name="Smith M.E."/>
            <person name="Tsang A."/>
            <person name="Grigoriev I.V."/>
            <person name="Stajich J.E."/>
            <person name="Spatafora J.W."/>
        </authorList>
    </citation>
    <scope>NUCLEOTIDE SEQUENCE</scope>
    <source>
        <strain evidence="2">RSA 2281</strain>
    </source>
</reference>
<protein>
    <submittedName>
        <fullName evidence="2">Uncharacterized protein</fullName>
    </submittedName>
</protein>
<gene>
    <name evidence="2" type="ORF">BDA99DRAFT_543492</name>
</gene>
<proteinExistence type="predicted"/>
<accession>A0AAD5P7W8</accession>
<name>A0AAD5P7W8_9FUNG</name>
<sequence>MGDVDDSLLVYKVPIILFAYQLFIDRISLAFYFTPVAIMVRYPLCRVMERLGTRTSFTCRICVSCFPFGIKLSSHHGSYGSEFKRKKMVTIDYKKKINYIHKCYYCQQEVNH</sequence>
<keyword evidence="1" id="KW-1133">Transmembrane helix</keyword>
<evidence type="ECO:0000313" key="3">
    <source>
        <dbReference type="Proteomes" id="UP001209540"/>
    </source>
</evidence>
<comment type="caution">
    <text evidence="2">The sequence shown here is derived from an EMBL/GenBank/DDBJ whole genome shotgun (WGS) entry which is preliminary data.</text>
</comment>
<keyword evidence="1" id="KW-0472">Membrane</keyword>
<dbReference type="Proteomes" id="UP001209540">
    <property type="component" value="Unassembled WGS sequence"/>
</dbReference>
<dbReference type="AlphaFoldDB" id="A0AAD5P7W8"/>
<feature type="transmembrane region" description="Helical" evidence="1">
    <location>
        <begin position="15"/>
        <end position="40"/>
    </location>
</feature>
<dbReference type="EMBL" id="JAIXMP010000049">
    <property type="protein sequence ID" value="KAI9245843.1"/>
    <property type="molecule type" value="Genomic_DNA"/>
</dbReference>
<organism evidence="2 3">
    <name type="scientific">Phascolomyces articulosus</name>
    <dbReference type="NCBI Taxonomy" id="60185"/>
    <lineage>
        <taxon>Eukaryota</taxon>
        <taxon>Fungi</taxon>
        <taxon>Fungi incertae sedis</taxon>
        <taxon>Mucoromycota</taxon>
        <taxon>Mucoromycotina</taxon>
        <taxon>Mucoromycetes</taxon>
        <taxon>Mucorales</taxon>
        <taxon>Lichtheimiaceae</taxon>
        <taxon>Phascolomyces</taxon>
    </lineage>
</organism>
<keyword evidence="1" id="KW-0812">Transmembrane</keyword>
<reference evidence="2" key="2">
    <citation type="submission" date="2023-02" db="EMBL/GenBank/DDBJ databases">
        <authorList>
            <consortium name="DOE Joint Genome Institute"/>
            <person name="Mondo S.J."/>
            <person name="Chang Y."/>
            <person name="Wang Y."/>
            <person name="Ahrendt S."/>
            <person name="Andreopoulos W."/>
            <person name="Barry K."/>
            <person name="Beard J."/>
            <person name="Benny G.L."/>
            <person name="Blankenship S."/>
            <person name="Bonito G."/>
            <person name="Cuomo C."/>
            <person name="Desiro A."/>
            <person name="Gervers K.A."/>
            <person name="Hundley H."/>
            <person name="Kuo A."/>
            <person name="LaButti K."/>
            <person name="Lang B.F."/>
            <person name="Lipzen A."/>
            <person name="O'Donnell K."/>
            <person name="Pangilinan J."/>
            <person name="Reynolds N."/>
            <person name="Sandor L."/>
            <person name="Smith M.W."/>
            <person name="Tsang A."/>
            <person name="Grigoriev I.V."/>
            <person name="Stajich J.E."/>
            <person name="Spatafora J.W."/>
        </authorList>
    </citation>
    <scope>NUCLEOTIDE SEQUENCE</scope>
    <source>
        <strain evidence="2">RSA 2281</strain>
    </source>
</reference>
<evidence type="ECO:0000313" key="2">
    <source>
        <dbReference type="EMBL" id="KAI9245843.1"/>
    </source>
</evidence>